<proteinExistence type="predicted"/>
<keyword evidence="2" id="KW-0472">Membrane</keyword>
<feature type="transmembrane region" description="Helical" evidence="2">
    <location>
        <begin position="84"/>
        <end position="102"/>
    </location>
</feature>
<feature type="compositionally biased region" description="Polar residues" evidence="1">
    <location>
        <begin position="326"/>
        <end position="335"/>
    </location>
</feature>
<gene>
    <name evidence="4" type="ORF">BD311DRAFT_667056</name>
</gene>
<evidence type="ECO:0000256" key="2">
    <source>
        <dbReference type="SAM" id="Phobius"/>
    </source>
</evidence>
<dbReference type="Proteomes" id="UP000292957">
    <property type="component" value="Unassembled WGS sequence"/>
</dbReference>
<evidence type="ECO:0000256" key="1">
    <source>
        <dbReference type="SAM" id="MobiDB-lite"/>
    </source>
</evidence>
<dbReference type="EMBL" id="ML143442">
    <property type="protein sequence ID" value="TBU26685.1"/>
    <property type="molecule type" value="Genomic_DNA"/>
</dbReference>
<dbReference type="InterPro" id="IPR045340">
    <property type="entry name" value="DUF6533"/>
</dbReference>
<evidence type="ECO:0000313" key="4">
    <source>
        <dbReference type="EMBL" id="TBU26685.1"/>
    </source>
</evidence>
<evidence type="ECO:0000259" key="3">
    <source>
        <dbReference type="Pfam" id="PF20151"/>
    </source>
</evidence>
<keyword evidence="2" id="KW-1133">Transmembrane helix</keyword>
<feature type="region of interest" description="Disordered" evidence="1">
    <location>
        <begin position="311"/>
        <end position="335"/>
    </location>
</feature>
<dbReference type="Pfam" id="PF20151">
    <property type="entry name" value="DUF6533"/>
    <property type="match status" value="1"/>
</dbReference>
<dbReference type="OrthoDB" id="2756746at2759"/>
<keyword evidence="2" id="KW-0812">Transmembrane</keyword>
<reference evidence="4" key="1">
    <citation type="submission" date="2019-01" db="EMBL/GenBank/DDBJ databases">
        <title>Draft genome sequences of three monokaryotic isolates of the white-rot basidiomycete fungus Dichomitus squalens.</title>
        <authorList>
            <consortium name="DOE Joint Genome Institute"/>
            <person name="Lopez S.C."/>
            <person name="Andreopoulos B."/>
            <person name="Pangilinan J."/>
            <person name="Lipzen A."/>
            <person name="Riley R."/>
            <person name="Ahrendt S."/>
            <person name="Ng V."/>
            <person name="Barry K."/>
            <person name="Daum C."/>
            <person name="Grigoriev I.V."/>
            <person name="Hilden K.S."/>
            <person name="Makela M.R."/>
            <person name="de Vries R.P."/>
        </authorList>
    </citation>
    <scope>NUCLEOTIDE SEQUENCE [LARGE SCALE GENOMIC DNA]</scope>
    <source>
        <strain evidence="4">OM18370.1</strain>
    </source>
</reference>
<organism evidence="4">
    <name type="scientific">Dichomitus squalens</name>
    <dbReference type="NCBI Taxonomy" id="114155"/>
    <lineage>
        <taxon>Eukaryota</taxon>
        <taxon>Fungi</taxon>
        <taxon>Dikarya</taxon>
        <taxon>Basidiomycota</taxon>
        <taxon>Agaricomycotina</taxon>
        <taxon>Agaricomycetes</taxon>
        <taxon>Polyporales</taxon>
        <taxon>Polyporaceae</taxon>
        <taxon>Dichomitus</taxon>
    </lineage>
</organism>
<protein>
    <recommendedName>
        <fullName evidence="3">DUF6533 domain-containing protein</fullName>
    </recommendedName>
</protein>
<feature type="transmembrane region" description="Helical" evidence="2">
    <location>
        <begin position="122"/>
        <end position="143"/>
    </location>
</feature>
<sequence length="367" mass="39994">MASSSTDEIVASYAIGLFENYCDVTAPTVVVYDWLLTFPREAQLMFRGRARPLSVALYLANRYINLLDETMGLLGYNTSLSTKVRCCTGIAFSNLVLTYLSLLPPALFTGLRAFALSSDWRISSFILILSCLPFATNMVTFGYHLSGLEDPILGCLDDIVQPESLFKKIGIINRTCTIAADTLLIVLTWRSLRVQTIGQAAGAISEKGLVGVMLRDGMLYFGILLVLNIAQLLVEELSFFDTLGDIVAVFSAPLSSILVSHFMLDLQEAYQRKVVGLASNDPLHTSHTISAPSLHFANALGSIATHIDQRNSDLRDPGWEDDGDNEANNFSPNAQDTLNAENAEEAQEYTVTATEIHHISEGGAAVA</sequence>
<dbReference type="AlphaFoldDB" id="A0A4Q9MH38"/>
<accession>A0A4Q9MH38</accession>
<name>A0A4Q9MH38_9APHY</name>
<feature type="transmembrane region" description="Helical" evidence="2">
    <location>
        <begin position="217"/>
        <end position="234"/>
    </location>
</feature>
<feature type="domain" description="DUF6533" evidence="3">
    <location>
        <begin position="21"/>
        <end position="64"/>
    </location>
</feature>